<evidence type="ECO:0000313" key="2">
    <source>
        <dbReference type="Proteomes" id="UP000323930"/>
    </source>
</evidence>
<dbReference type="Proteomes" id="UP000323930">
    <property type="component" value="Unassembled WGS sequence"/>
</dbReference>
<dbReference type="EMBL" id="VSDQ01000679">
    <property type="protein sequence ID" value="TYA74953.1"/>
    <property type="molecule type" value="Genomic_DNA"/>
</dbReference>
<name>A0A5D0HU85_9FLAO</name>
<evidence type="ECO:0000313" key="1">
    <source>
        <dbReference type="EMBL" id="TYA74953.1"/>
    </source>
</evidence>
<proteinExistence type="predicted"/>
<reference evidence="1 2" key="1">
    <citation type="submission" date="2019-08" db="EMBL/GenBank/DDBJ databases">
        <title>Seonamhaeicola sediminis sp. nov., isolated from marine sediment.</title>
        <authorList>
            <person name="Cao W.R."/>
        </authorList>
    </citation>
    <scope>NUCLEOTIDE SEQUENCE [LARGE SCALE GENOMIC DNA]</scope>
    <source>
        <strain evidence="1 2">B011</strain>
    </source>
</reference>
<accession>A0A5D0HU85</accession>
<sequence length="368" mass="42782">MGTIVKTKREKVKGKDIKGQNRELEKAENFQMSLFQTFLPDSGKYSNTIELYDSIPKYMASRSVNKMRTVDEKTKNGYLPSLKRKFHYKTPQTNKVQEYIATMKPARIESKDGTEIDYYLTEREEFVEEALRKIAADNQGIYLDDRAGVRFTLRQLRAELKSRGHDIHHDSLIEALNICNEVNMEVKTSDGEAIVKSNVFPVLLISSRKDWLDNPTDAYCYVQFHPLVTQSVDRITHRQFDYDTHMKLKGLLARWLHKKLSHYYTNADWTNSYNIKATTIIRDSGLVSTEGRFRDSLSAIETALKELRKKNSIRDYDAKIMYDPERTNRIIDAKYDLHPSTDFISEMKAANKRKAIITERAAKSGYFK</sequence>
<comment type="caution">
    <text evidence="1">The sequence shown here is derived from an EMBL/GenBank/DDBJ whole genome shotgun (WGS) entry which is preliminary data.</text>
</comment>
<gene>
    <name evidence="1" type="ORF">FUA24_16775</name>
</gene>
<protein>
    <recommendedName>
        <fullName evidence="3">Replication protein</fullName>
    </recommendedName>
</protein>
<dbReference type="AlphaFoldDB" id="A0A5D0HU85"/>
<organism evidence="1 2">
    <name type="scientific">Seonamhaeicola marinus</name>
    <dbReference type="NCBI Taxonomy" id="1912246"/>
    <lineage>
        <taxon>Bacteria</taxon>
        <taxon>Pseudomonadati</taxon>
        <taxon>Bacteroidota</taxon>
        <taxon>Flavobacteriia</taxon>
        <taxon>Flavobacteriales</taxon>
        <taxon>Flavobacteriaceae</taxon>
    </lineage>
</organism>
<keyword evidence="2" id="KW-1185">Reference proteome</keyword>
<evidence type="ECO:0008006" key="3">
    <source>
        <dbReference type="Google" id="ProtNLM"/>
    </source>
</evidence>
<dbReference type="OrthoDB" id="7308176at2"/>
<dbReference type="RefSeq" id="WP_148544198.1">
    <property type="nucleotide sequence ID" value="NZ_VSDQ01000679.1"/>
</dbReference>